<feature type="binding site" evidence="14">
    <location>
        <position position="125"/>
    </location>
    <ligand>
        <name>Zn(2+)</name>
        <dbReference type="ChEBI" id="CHEBI:29105"/>
        <note>catalytic</note>
    </ligand>
</feature>
<keyword evidence="6 14" id="KW-0479">Metal-binding</keyword>
<comment type="cofactor">
    <cofactor evidence="14">
        <name>Zn(2+)</name>
        <dbReference type="ChEBI" id="CHEBI:29105"/>
    </cofactor>
    <text evidence="14">Binds 1 zinc ion.</text>
</comment>
<dbReference type="CDD" id="cd04163">
    <property type="entry name" value="Era"/>
    <property type="match status" value="1"/>
</dbReference>
<dbReference type="PROSITE" id="PS50823">
    <property type="entry name" value="KH_TYPE_2"/>
    <property type="match status" value="1"/>
</dbReference>
<dbReference type="NCBIfam" id="NF000908">
    <property type="entry name" value="PRK00089.1"/>
    <property type="match status" value="1"/>
</dbReference>
<keyword evidence="11 15" id="KW-0694">RNA-binding</keyword>
<evidence type="ECO:0000256" key="13">
    <source>
        <dbReference type="ARBA" id="ARBA00023136"/>
    </source>
</evidence>
<comment type="similarity">
    <text evidence="1 15 16 17">Belongs to the TRAFAC class TrmE-Era-EngA-EngB-Septin-like GTPase superfamily. Era GTPase family.</text>
</comment>
<feature type="binding site" evidence="14">
    <location>
        <position position="121"/>
    </location>
    <ligand>
        <name>Zn(2+)</name>
        <dbReference type="ChEBI" id="CHEBI:29105"/>
        <note>catalytic</note>
    </ligand>
</feature>
<dbReference type="PRINTS" id="PR00326">
    <property type="entry name" value="GTP1OBG"/>
</dbReference>
<evidence type="ECO:0000256" key="5">
    <source>
        <dbReference type="ARBA" id="ARBA00022722"/>
    </source>
</evidence>
<dbReference type="PROSITE" id="PS51713">
    <property type="entry name" value="G_ERA"/>
    <property type="match status" value="1"/>
</dbReference>
<dbReference type="CDD" id="cd22534">
    <property type="entry name" value="KH-II_Era"/>
    <property type="match status" value="1"/>
</dbReference>
<dbReference type="Gene3D" id="3.30.300.20">
    <property type="match status" value="1"/>
</dbReference>
<dbReference type="AlphaFoldDB" id="A0A1M6BMU7"/>
<evidence type="ECO:0000256" key="7">
    <source>
        <dbReference type="ARBA" id="ARBA00022741"/>
    </source>
</evidence>
<evidence type="ECO:0000256" key="3">
    <source>
        <dbReference type="ARBA" id="ARBA00022517"/>
    </source>
</evidence>
<dbReference type="GO" id="GO:0004521">
    <property type="term" value="F:RNA endonuclease activity"/>
    <property type="evidence" value="ECO:0007669"/>
    <property type="project" value="UniProtKB-UniRule"/>
</dbReference>
<name>A0A1M6BMU7_9FIRM</name>
<feature type="region of interest" description="G2" evidence="16">
    <location>
        <begin position="233"/>
        <end position="237"/>
    </location>
</feature>
<evidence type="ECO:0000313" key="21">
    <source>
        <dbReference type="Proteomes" id="UP000191240"/>
    </source>
</evidence>
<dbReference type="InterPro" id="IPR009019">
    <property type="entry name" value="KH_sf_prok-type"/>
</dbReference>
<sequence>MDVIISREPEDLKLEPEIEEIVRNAAEVTGPLYGVENGEVSITLTNNEYIHELNNKYRGLDRPTDVLSFAFADSQEDEPEIEGGLETEILGDIIISVEKAQEQAKEYGHSLKRELSFLTVHGMLHLMGYDHMDEEERLEMEEEQRYVMGKLGISRDDGDDKDMQLPLAQVPDVVKGKGVEIDINSIPKNEPKKLPKNYKSGFVAVIGRPNVGKSTLINSLIGQKIAIMSDKPQTTRNRIMCVLTKPDAQLVFLDTPGIHKPIDKLGEYMVKAAEGTLQEVDAIIFVVDANEKFGPGEHYILERLKATKKPVVLAINKVDLLEDKEALLPIITNYNGKYDFAATVPISALEENNLEGLLDEVKKYLPKGPQYYPEDMVTDQPERLIIAEMVREKVLHLTRDEVPHSIAVDVDEMKIRDNGDNYVRVTIYVERDSQKGIIIGKKGAMLKEIGAQARQDVQMLLGGKVFLDLWVKVKKDWRNRDNILKGFGFE</sequence>
<dbReference type="Pfam" id="PF02130">
    <property type="entry name" value="YbeY"/>
    <property type="match status" value="1"/>
</dbReference>
<feature type="domain" description="Era-type G" evidence="19">
    <location>
        <begin position="199"/>
        <end position="367"/>
    </location>
</feature>
<dbReference type="NCBIfam" id="TIGR00043">
    <property type="entry name" value="rRNA maturation RNase YbeY"/>
    <property type="match status" value="1"/>
</dbReference>
<evidence type="ECO:0000313" key="20">
    <source>
        <dbReference type="EMBL" id="SHI49996.1"/>
    </source>
</evidence>
<dbReference type="HAMAP" id="MF_00367">
    <property type="entry name" value="GTPase_Era"/>
    <property type="match status" value="1"/>
</dbReference>
<proteinExistence type="inferred from homology"/>
<dbReference type="InterPro" id="IPR004044">
    <property type="entry name" value="KH_dom_type_2"/>
</dbReference>
<dbReference type="FunFam" id="3.30.300.20:FF:000003">
    <property type="entry name" value="GTPase Era"/>
    <property type="match status" value="1"/>
</dbReference>
<keyword evidence="15" id="KW-1003">Cell membrane</keyword>
<keyword evidence="13 15" id="KW-0472">Membrane</keyword>
<comment type="similarity">
    <text evidence="2 14">Belongs to the endoribonuclease YbeY family.</text>
</comment>
<dbReference type="SUPFAM" id="SSF54814">
    <property type="entry name" value="Prokaryotic type KH domain (KH-domain type II)"/>
    <property type="match status" value="1"/>
</dbReference>
<dbReference type="Proteomes" id="UP000191240">
    <property type="component" value="Unassembled WGS sequence"/>
</dbReference>
<evidence type="ECO:0000256" key="4">
    <source>
        <dbReference type="ARBA" id="ARBA00022552"/>
    </source>
</evidence>
<dbReference type="InterPro" id="IPR006073">
    <property type="entry name" value="GTP-bd"/>
</dbReference>
<comment type="subcellular location">
    <subcellularLocation>
        <location evidence="15">Cytoplasm</location>
    </subcellularLocation>
    <subcellularLocation>
        <location evidence="15">Cell membrane</location>
        <topology evidence="15">Peripheral membrane protein</topology>
    </subcellularLocation>
</comment>
<keyword evidence="7 15" id="KW-0547">Nucleotide-binding</keyword>
<dbReference type="SUPFAM" id="SSF55486">
    <property type="entry name" value="Metalloproteases ('zincins'), catalytic domain"/>
    <property type="match status" value="1"/>
</dbReference>
<dbReference type="InterPro" id="IPR027417">
    <property type="entry name" value="P-loop_NTPase"/>
</dbReference>
<evidence type="ECO:0000256" key="6">
    <source>
        <dbReference type="ARBA" id="ARBA00022723"/>
    </source>
</evidence>
<feature type="binding site" evidence="14">
    <location>
        <position position="131"/>
    </location>
    <ligand>
        <name>Zn(2+)</name>
        <dbReference type="ChEBI" id="CHEBI:29105"/>
        <note>catalytic</note>
    </ligand>
</feature>
<dbReference type="GO" id="GO:0004222">
    <property type="term" value="F:metalloendopeptidase activity"/>
    <property type="evidence" value="ECO:0007669"/>
    <property type="project" value="InterPro"/>
</dbReference>
<evidence type="ECO:0000256" key="1">
    <source>
        <dbReference type="ARBA" id="ARBA00007921"/>
    </source>
</evidence>
<evidence type="ECO:0000259" key="19">
    <source>
        <dbReference type="PROSITE" id="PS51713"/>
    </source>
</evidence>
<dbReference type="GO" id="GO:0006364">
    <property type="term" value="P:rRNA processing"/>
    <property type="evidence" value="ECO:0007669"/>
    <property type="project" value="UniProtKB-UniRule"/>
</dbReference>
<dbReference type="InterPro" id="IPR023091">
    <property type="entry name" value="MetalPrtase_cat_dom_sf_prd"/>
</dbReference>
<feature type="binding site" evidence="15">
    <location>
        <begin position="254"/>
        <end position="258"/>
    </location>
    <ligand>
        <name>GTP</name>
        <dbReference type="ChEBI" id="CHEBI:37565"/>
    </ligand>
</feature>
<dbReference type="NCBIfam" id="TIGR00231">
    <property type="entry name" value="small_GTP"/>
    <property type="match status" value="1"/>
</dbReference>
<gene>
    <name evidence="14" type="primary">ybeY</name>
    <name evidence="15" type="synonym">era</name>
    <name evidence="20" type="ORF">SAMN02745671_00812</name>
</gene>
<dbReference type="GO" id="GO:0003924">
    <property type="term" value="F:GTPase activity"/>
    <property type="evidence" value="ECO:0007669"/>
    <property type="project" value="UniProtKB-UniRule"/>
</dbReference>
<evidence type="ECO:0000256" key="8">
    <source>
        <dbReference type="ARBA" id="ARBA00022759"/>
    </source>
</evidence>
<feature type="region of interest" description="G4" evidence="16">
    <location>
        <begin position="316"/>
        <end position="319"/>
    </location>
</feature>
<evidence type="ECO:0000256" key="2">
    <source>
        <dbReference type="ARBA" id="ARBA00010875"/>
    </source>
</evidence>
<dbReference type="GO" id="GO:0070181">
    <property type="term" value="F:small ribosomal subunit rRNA binding"/>
    <property type="evidence" value="ECO:0007669"/>
    <property type="project" value="UniProtKB-UniRule"/>
</dbReference>
<dbReference type="GO" id="GO:0000028">
    <property type="term" value="P:ribosomal small subunit assembly"/>
    <property type="evidence" value="ECO:0007669"/>
    <property type="project" value="TreeGrafter"/>
</dbReference>
<dbReference type="FunFam" id="3.40.50.300:FF:000094">
    <property type="entry name" value="GTPase Era"/>
    <property type="match status" value="1"/>
</dbReference>
<dbReference type="InterPro" id="IPR005662">
    <property type="entry name" value="GTPase_Era-like"/>
</dbReference>
<comment type="function">
    <text evidence="14">Single strand-specific metallo-endoribonuclease involved in late-stage 70S ribosome quality control and in maturation of the 3' terminus of the 16S rRNA.</text>
</comment>
<comment type="function">
    <text evidence="15">An essential GTPase that binds both GDP and GTP, with rapid nucleotide exchange. Plays a role in 16S rRNA processing and 30S ribosomal subunit biogenesis and possibly also in cell cycle regulation and energy metabolism.</text>
</comment>
<dbReference type="Gene3D" id="3.40.50.300">
    <property type="entry name" value="P-loop containing nucleotide triphosphate hydrolases"/>
    <property type="match status" value="1"/>
</dbReference>
<dbReference type="InterPro" id="IPR015946">
    <property type="entry name" value="KH_dom-like_a/b"/>
</dbReference>
<keyword evidence="4 14" id="KW-0698">rRNA processing</keyword>
<dbReference type="EMBL" id="FQYW01000006">
    <property type="protein sequence ID" value="SHI49996.1"/>
    <property type="molecule type" value="Genomic_DNA"/>
</dbReference>
<dbReference type="InterPro" id="IPR030388">
    <property type="entry name" value="G_ERA_dom"/>
</dbReference>
<evidence type="ECO:0000256" key="14">
    <source>
        <dbReference type="HAMAP-Rule" id="MF_00009"/>
    </source>
</evidence>
<dbReference type="InterPro" id="IPR002036">
    <property type="entry name" value="YbeY"/>
</dbReference>
<feature type="region of interest" description="G5" evidence="16">
    <location>
        <begin position="346"/>
        <end position="348"/>
    </location>
</feature>
<evidence type="ECO:0000256" key="15">
    <source>
        <dbReference type="HAMAP-Rule" id="MF_00367"/>
    </source>
</evidence>
<dbReference type="PANTHER" id="PTHR42698:SF1">
    <property type="entry name" value="GTPASE ERA, MITOCHONDRIAL"/>
    <property type="match status" value="1"/>
</dbReference>
<dbReference type="EC" id="3.1.-.-" evidence="14"/>
<evidence type="ECO:0000256" key="9">
    <source>
        <dbReference type="ARBA" id="ARBA00022801"/>
    </source>
</evidence>
<keyword evidence="3 14" id="KW-0690">Ribosome biogenesis</keyword>
<evidence type="ECO:0000259" key="18">
    <source>
        <dbReference type="PROSITE" id="PS50823"/>
    </source>
</evidence>
<dbReference type="GO" id="GO:0005525">
    <property type="term" value="F:GTP binding"/>
    <property type="evidence" value="ECO:0007669"/>
    <property type="project" value="UniProtKB-UniRule"/>
</dbReference>
<keyword evidence="8 14" id="KW-0255">Endonuclease</keyword>
<dbReference type="SUPFAM" id="SSF52540">
    <property type="entry name" value="P-loop containing nucleoside triphosphate hydrolases"/>
    <property type="match status" value="1"/>
</dbReference>
<keyword evidence="15" id="KW-0699">rRNA-binding</keyword>
<organism evidence="20 21">
    <name type="scientific">Anaerovibrio lipolyticus DSM 3074</name>
    <dbReference type="NCBI Taxonomy" id="1120997"/>
    <lineage>
        <taxon>Bacteria</taxon>
        <taxon>Bacillati</taxon>
        <taxon>Bacillota</taxon>
        <taxon>Negativicutes</taxon>
        <taxon>Selenomonadales</taxon>
        <taxon>Selenomonadaceae</taxon>
        <taxon>Anaerovibrio</taxon>
    </lineage>
</organism>
<dbReference type="Pfam" id="PF07650">
    <property type="entry name" value="KH_2"/>
    <property type="match status" value="1"/>
</dbReference>
<feature type="binding site" evidence="15">
    <location>
        <begin position="316"/>
        <end position="319"/>
    </location>
    <ligand>
        <name>GTP</name>
        <dbReference type="ChEBI" id="CHEBI:37565"/>
    </ligand>
</feature>
<dbReference type="GO" id="GO:0005829">
    <property type="term" value="C:cytosol"/>
    <property type="evidence" value="ECO:0007669"/>
    <property type="project" value="TreeGrafter"/>
</dbReference>
<evidence type="ECO:0000256" key="16">
    <source>
        <dbReference type="PROSITE-ProRule" id="PRU01050"/>
    </source>
</evidence>
<reference evidence="20 21" key="1">
    <citation type="submission" date="2016-11" db="EMBL/GenBank/DDBJ databases">
        <authorList>
            <person name="Jaros S."/>
            <person name="Januszkiewicz K."/>
            <person name="Wedrychowicz H."/>
        </authorList>
    </citation>
    <scope>NUCLEOTIDE SEQUENCE [LARGE SCALE GENOMIC DNA]</scope>
    <source>
        <strain evidence="20 21">DSM 3074</strain>
    </source>
</reference>
<feature type="domain" description="KH type-2" evidence="18">
    <location>
        <begin position="398"/>
        <end position="475"/>
    </location>
</feature>
<accession>A0A1M6BMU7</accession>
<evidence type="ECO:0000256" key="10">
    <source>
        <dbReference type="ARBA" id="ARBA00022833"/>
    </source>
</evidence>
<keyword evidence="10 14" id="KW-0862">Zinc</keyword>
<dbReference type="InterPro" id="IPR020549">
    <property type="entry name" value="YbeY_CS"/>
</dbReference>
<comment type="subunit">
    <text evidence="15">Monomer.</text>
</comment>
<dbReference type="Pfam" id="PF01926">
    <property type="entry name" value="MMR_HSR1"/>
    <property type="match status" value="1"/>
</dbReference>
<dbReference type="GO" id="GO:0005886">
    <property type="term" value="C:plasma membrane"/>
    <property type="evidence" value="ECO:0007669"/>
    <property type="project" value="UniProtKB-SubCell"/>
</dbReference>
<keyword evidence="9 14" id="KW-0378">Hydrolase</keyword>
<dbReference type="PANTHER" id="PTHR42698">
    <property type="entry name" value="GTPASE ERA"/>
    <property type="match status" value="1"/>
</dbReference>
<dbReference type="OrthoDB" id="9805918at2"/>
<dbReference type="NCBIfam" id="TIGR00436">
    <property type="entry name" value="era"/>
    <property type="match status" value="1"/>
</dbReference>
<dbReference type="HAMAP" id="MF_00009">
    <property type="entry name" value="Endoribonucl_YbeY"/>
    <property type="match status" value="1"/>
</dbReference>
<keyword evidence="5 14" id="KW-0540">Nuclease</keyword>
<dbReference type="GO" id="GO:0043024">
    <property type="term" value="F:ribosomal small subunit binding"/>
    <property type="evidence" value="ECO:0007669"/>
    <property type="project" value="TreeGrafter"/>
</dbReference>
<evidence type="ECO:0000256" key="17">
    <source>
        <dbReference type="RuleBase" id="RU003761"/>
    </source>
</evidence>
<keyword evidence="14" id="KW-0963">Cytoplasm</keyword>
<feature type="binding site" evidence="15">
    <location>
        <begin position="207"/>
        <end position="214"/>
    </location>
    <ligand>
        <name>GTP</name>
        <dbReference type="ChEBI" id="CHEBI:37565"/>
    </ligand>
</feature>
<dbReference type="InterPro" id="IPR005225">
    <property type="entry name" value="Small_GTP-bd"/>
</dbReference>
<dbReference type="Gene3D" id="3.40.390.30">
    <property type="entry name" value="Metalloproteases ('zincins'), catalytic domain"/>
    <property type="match status" value="1"/>
</dbReference>
<protein>
    <recommendedName>
        <fullName evidence="14 15">Multifunctional fusion protein</fullName>
    </recommendedName>
    <domain>
        <recommendedName>
            <fullName evidence="14">Endoribonuclease YbeY</fullName>
            <ecNumber evidence="14">3.1.-.-</ecNumber>
        </recommendedName>
    </domain>
    <domain>
        <recommendedName>
            <fullName evidence="15">GTPase Era</fullName>
        </recommendedName>
    </domain>
</protein>
<feature type="region of interest" description="G3" evidence="16">
    <location>
        <begin position="254"/>
        <end position="257"/>
    </location>
</feature>
<evidence type="ECO:0000256" key="11">
    <source>
        <dbReference type="ARBA" id="ARBA00022884"/>
    </source>
</evidence>
<keyword evidence="12 15" id="KW-0342">GTP-binding</keyword>
<evidence type="ECO:0000256" key="12">
    <source>
        <dbReference type="ARBA" id="ARBA00023134"/>
    </source>
</evidence>
<dbReference type="GO" id="GO:0008270">
    <property type="term" value="F:zinc ion binding"/>
    <property type="evidence" value="ECO:0007669"/>
    <property type="project" value="UniProtKB-UniRule"/>
</dbReference>
<feature type="region of interest" description="G1" evidence="16">
    <location>
        <begin position="207"/>
        <end position="214"/>
    </location>
</feature>
<dbReference type="PROSITE" id="PS01306">
    <property type="entry name" value="UPF0054"/>
    <property type="match status" value="1"/>
</dbReference>